<name>A0A1V9Z1A1_ACHHY</name>
<dbReference type="InterPro" id="IPR041489">
    <property type="entry name" value="PDZ_6"/>
</dbReference>
<evidence type="ECO:0000256" key="2">
    <source>
        <dbReference type="SAM" id="MobiDB-lite"/>
    </source>
</evidence>
<keyword evidence="1" id="KW-0175">Coiled coil</keyword>
<dbReference type="Gene3D" id="2.30.42.10">
    <property type="match status" value="1"/>
</dbReference>
<organism evidence="4 5">
    <name type="scientific">Achlya hypogyna</name>
    <name type="common">Oomycete</name>
    <name type="synonym">Protoachlya hypogyna</name>
    <dbReference type="NCBI Taxonomy" id="1202772"/>
    <lineage>
        <taxon>Eukaryota</taxon>
        <taxon>Sar</taxon>
        <taxon>Stramenopiles</taxon>
        <taxon>Oomycota</taxon>
        <taxon>Saprolegniomycetes</taxon>
        <taxon>Saprolegniales</taxon>
        <taxon>Achlyaceae</taxon>
        <taxon>Achlya</taxon>
    </lineage>
</organism>
<feature type="coiled-coil region" evidence="1">
    <location>
        <begin position="174"/>
        <end position="201"/>
    </location>
</feature>
<dbReference type="EMBL" id="JNBR01000506">
    <property type="protein sequence ID" value="OQR91733.1"/>
    <property type="molecule type" value="Genomic_DNA"/>
</dbReference>
<dbReference type="InterPro" id="IPR036034">
    <property type="entry name" value="PDZ_sf"/>
</dbReference>
<evidence type="ECO:0000256" key="1">
    <source>
        <dbReference type="SAM" id="Coils"/>
    </source>
</evidence>
<dbReference type="Proteomes" id="UP000243579">
    <property type="component" value="Unassembled WGS sequence"/>
</dbReference>
<dbReference type="Pfam" id="PF17820">
    <property type="entry name" value="PDZ_6"/>
    <property type="match status" value="1"/>
</dbReference>
<proteinExistence type="predicted"/>
<feature type="domain" description="PDZ" evidence="3">
    <location>
        <begin position="72"/>
        <end position="140"/>
    </location>
</feature>
<sequence>MFQALRGSELFPPDEHTPTKSVASATSPLPSLSLDDLLPLDGAITSESPGIASMLPTCVPLFPSLPAPAAQFLDLRIIKENGILGFGVVPRRGLGGVQVSTLHPQSSADRAGLRIDDCLLLIDDKDVGAMLLNDVVDRLKAVLPGEAITLRVFRPGSSPPSAPPAKKPRLPAPDAALKKQLDALRKELAVVTAEKTKLAERNAALRKRVQDVVIQADEKLLAATKAQAAIIERLGQDKMALAQALATLQAQVRVESRAVFDAAANAEAHAQREASATQLAQLLDADRRRKDARKSAVAVLTKLAGLHAAQLEDAIAARVAVALADIAAARAATKISAFGIDAGSPTFAVAVELCRPTAVLQLLKQPLAFDANGFPALAPLRLSWPADRAAAVFGSRLVHEERAGVHLAATGPVEIKYDPTTELLEMTWKWTEHSIIREIGRSIRLA</sequence>
<dbReference type="SUPFAM" id="SSF50156">
    <property type="entry name" value="PDZ domain-like"/>
    <property type="match status" value="1"/>
</dbReference>
<dbReference type="PROSITE" id="PS50106">
    <property type="entry name" value="PDZ"/>
    <property type="match status" value="1"/>
</dbReference>
<dbReference type="AlphaFoldDB" id="A0A1V9Z1A1"/>
<evidence type="ECO:0000259" key="3">
    <source>
        <dbReference type="PROSITE" id="PS50106"/>
    </source>
</evidence>
<comment type="caution">
    <text evidence="4">The sequence shown here is derived from an EMBL/GenBank/DDBJ whole genome shotgun (WGS) entry which is preliminary data.</text>
</comment>
<dbReference type="InterPro" id="IPR001478">
    <property type="entry name" value="PDZ"/>
</dbReference>
<keyword evidence="5" id="KW-1185">Reference proteome</keyword>
<accession>A0A1V9Z1A1</accession>
<protein>
    <recommendedName>
        <fullName evidence="3">PDZ domain-containing protein</fullName>
    </recommendedName>
</protein>
<evidence type="ECO:0000313" key="5">
    <source>
        <dbReference type="Proteomes" id="UP000243579"/>
    </source>
</evidence>
<evidence type="ECO:0000313" key="4">
    <source>
        <dbReference type="EMBL" id="OQR91733.1"/>
    </source>
</evidence>
<dbReference type="SMART" id="SM00228">
    <property type="entry name" value="PDZ"/>
    <property type="match status" value="1"/>
</dbReference>
<reference evidence="4 5" key="1">
    <citation type="journal article" date="2014" name="Genome Biol. Evol.">
        <title>The secreted proteins of Achlya hypogyna and Thraustotheca clavata identify the ancestral oomycete secretome and reveal gene acquisitions by horizontal gene transfer.</title>
        <authorList>
            <person name="Misner I."/>
            <person name="Blouin N."/>
            <person name="Leonard G."/>
            <person name="Richards T.A."/>
            <person name="Lane C.E."/>
        </authorList>
    </citation>
    <scope>NUCLEOTIDE SEQUENCE [LARGE SCALE GENOMIC DNA]</scope>
    <source>
        <strain evidence="4 5">ATCC 48635</strain>
    </source>
</reference>
<feature type="region of interest" description="Disordered" evidence="2">
    <location>
        <begin position="153"/>
        <end position="172"/>
    </location>
</feature>
<feature type="region of interest" description="Disordered" evidence="2">
    <location>
        <begin position="1"/>
        <end position="27"/>
    </location>
</feature>
<gene>
    <name evidence="4" type="ORF">ACHHYP_04435</name>
</gene>
<dbReference type="OrthoDB" id="2157866at2759"/>